<gene>
    <name evidence="2" type="ORF">H9X83_11935</name>
</gene>
<accession>A0ABS2GBM4</accession>
<feature type="transmembrane region" description="Helical" evidence="1">
    <location>
        <begin position="65"/>
        <end position="84"/>
    </location>
</feature>
<feature type="transmembrane region" description="Helical" evidence="1">
    <location>
        <begin position="21"/>
        <end position="45"/>
    </location>
</feature>
<evidence type="ECO:0000313" key="3">
    <source>
        <dbReference type="Proteomes" id="UP000729290"/>
    </source>
</evidence>
<feature type="transmembrane region" description="Helical" evidence="1">
    <location>
        <begin position="187"/>
        <end position="208"/>
    </location>
</feature>
<evidence type="ECO:0000256" key="1">
    <source>
        <dbReference type="SAM" id="Phobius"/>
    </source>
</evidence>
<dbReference type="EMBL" id="JACSNV010000024">
    <property type="protein sequence ID" value="MBM6878851.1"/>
    <property type="molecule type" value="Genomic_DNA"/>
</dbReference>
<proteinExistence type="predicted"/>
<sequence length="285" mass="32183">MRKTMLLSGYLFQWYMKKGGWLIYGMSMGIGILSAVAVAFGGLFGENNVYLAKGFLPYEIILDRSWIPVCFLVGMILLAMHLFWQMRKYRMGGKGIYTFYTLPMEGKQTAASFLLTAGAILFFYYALWLILILVMYFPLMKAMVSLAAQQEFLMADGSIVTGLDATRNNGLFLAFVRSGFLRMFYSIQWQVLLSVMMTLALLAALSCYSALQENIGVFVLLVLYAVGSTVYYGADSSFLFFGDGWSGGRRSVDTSLFLAVSVLFLLWTIWNIVTLCRRFEKPRAK</sequence>
<evidence type="ECO:0008006" key="4">
    <source>
        <dbReference type="Google" id="ProtNLM"/>
    </source>
</evidence>
<feature type="transmembrane region" description="Helical" evidence="1">
    <location>
        <begin position="215"/>
        <end position="234"/>
    </location>
</feature>
<feature type="transmembrane region" description="Helical" evidence="1">
    <location>
        <begin position="113"/>
        <end position="137"/>
    </location>
</feature>
<keyword evidence="1" id="KW-0472">Membrane</keyword>
<evidence type="ECO:0000313" key="2">
    <source>
        <dbReference type="EMBL" id="MBM6878851.1"/>
    </source>
</evidence>
<name>A0ABS2GBM4_9FIRM</name>
<keyword evidence="1" id="KW-0812">Transmembrane</keyword>
<organism evidence="2 3">
    <name type="scientific">Anaerotignum lactatifermentans</name>
    <dbReference type="NCBI Taxonomy" id="160404"/>
    <lineage>
        <taxon>Bacteria</taxon>
        <taxon>Bacillati</taxon>
        <taxon>Bacillota</taxon>
        <taxon>Clostridia</taxon>
        <taxon>Lachnospirales</taxon>
        <taxon>Anaerotignaceae</taxon>
        <taxon>Anaerotignum</taxon>
    </lineage>
</organism>
<feature type="transmembrane region" description="Helical" evidence="1">
    <location>
        <begin position="254"/>
        <end position="276"/>
    </location>
</feature>
<keyword evidence="3" id="KW-1185">Reference proteome</keyword>
<comment type="caution">
    <text evidence="2">The sequence shown here is derived from an EMBL/GenBank/DDBJ whole genome shotgun (WGS) entry which is preliminary data.</text>
</comment>
<dbReference type="Proteomes" id="UP000729290">
    <property type="component" value="Unassembled WGS sequence"/>
</dbReference>
<protein>
    <recommendedName>
        <fullName evidence="4">ABC transporter permease</fullName>
    </recommendedName>
</protein>
<dbReference type="RefSeq" id="WP_205134483.1">
    <property type="nucleotide sequence ID" value="NZ_JACSNT010000021.1"/>
</dbReference>
<reference evidence="2 3" key="1">
    <citation type="journal article" date="2021" name="Sci. Rep.">
        <title>The distribution of antibiotic resistance genes in chicken gut microbiota commensals.</title>
        <authorList>
            <person name="Juricova H."/>
            <person name="Matiasovicova J."/>
            <person name="Kubasova T."/>
            <person name="Cejkova D."/>
            <person name="Rychlik I."/>
        </authorList>
    </citation>
    <scope>NUCLEOTIDE SEQUENCE [LARGE SCALE GENOMIC DNA]</scope>
    <source>
        <strain evidence="2 3">An431b</strain>
    </source>
</reference>
<keyword evidence="1" id="KW-1133">Transmembrane helix</keyword>